<accession>A0A699XJI1</accession>
<feature type="non-terminal residue" evidence="1">
    <location>
        <position position="1"/>
    </location>
</feature>
<dbReference type="EMBL" id="BKCJ011849612">
    <property type="protein sequence ID" value="GFD58178.1"/>
    <property type="molecule type" value="Genomic_DNA"/>
</dbReference>
<sequence>GARIGGEHGFDQSILGTVLGQIHGLTIVALRLPFRIETNNHHGDVGGACDGCSFLEAIDGVFFLVTDAAAAIVVAAADDGNF</sequence>
<comment type="caution">
    <text evidence="1">The sequence shown here is derived from an EMBL/GenBank/DDBJ whole genome shotgun (WGS) entry which is preliminary data.</text>
</comment>
<dbReference type="AlphaFoldDB" id="A0A699XJI1"/>
<evidence type="ECO:0000313" key="1">
    <source>
        <dbReference type="EMBL" id="GFD58178.1"/>
    </source>
</evidence>
<name>A0A699XJI1_TANCI</name>
<proteinExistence type="predicted"/>
<protein>
    <submittedName>
        <fullName evidence="1">Uncharacterized protein</fullName>
    </submittedName>
</protein>
<reference evidence="1" key="1">
    <citation type="journal article" date="2019" name="Sci. Rep.">
        <title>Draft genome of Tanacetum cinerariifolium, the natural source of mosquito coil.</title>
        <authorList>
            <person name="Yamashiro T."/>
            <person name="Shiraishi A."/>
            <person name="Satake H."/>
            <person name="Nakayama K."/>
        </authorList>
    </citation>
    <scope>NUCLEOTIDE SEQUENCE</scope>
</reference>
<organism evidence="1">
    <name type="scientific">Tanacetum cinerariifolium</name>
    <name type="common">Dalmatian daisy</name>
    <name type="synonym">Chrysanthemum cinerariifolium</name>
    <dbReference type="NCBI Taxonomy" id="118510"/>
    <lineage>
        <taxon>Eukaryota</taxon>
        <taxon>Viridiplantae</taxon>
        <taxon>Streptophyta</taxon>
        <taxon>Embryophyta</taxon>
        <taxon>Tracheophyta</taxon>
        <taxon>Spermatophyta</taxon>
        <taxon>Magnoliopsida</taxon>
        <taxon>eudicotyledons</taxon>
        <taxon>Gunneridae</taxon>
        <taxon>Pentapetalae</taxon>
        <taxon>asterids</taxon>
        <taxon>campanulids</taxon>
        <taxon>Asterales</taxon>
        <taxon>Asteraceae</taxon>
        <taxon>Asteroideae</taxon>
        <taxon>Anthemideae</taxon>
        <taxon>Anthemidinae</taxon>
        <taxon>Tanacetum</taxon>
    </lineage>
</organism>
<gene>
    <name evidence="1" type="ORF">Tci_930147</name>
</gene>